<dbReference type="Proteomes" id="UP000002051">
    <property type="component" value="Unassembled WGS sequence"/>
</dbReference>
<protein>
    <submittedName>
        <fullName evidence="1">DUF4283 domain protein</fullName>
    </submittedName>
</protein>
<dbReference type="eggNOG" id="ENOG502SZRM">
    <property type="taxonomic scope" value="Eukaryota"/>
</dbReference>
<evidence type="ECO:0000313" key="1">
    <source>
        <dbReference type="EMBL" id="AES59707.2"/>
    </source>
</evidence>
<gene>
    <name evidence="1" type="ordered locus">MTR_1g024800</name>
</gene>
<keyword evidence="3" id="KW-1185">Reference proteome</keyword>
<dbReference type="AlphaFoldDB" id="G7I744"/>
<dbReference type="EMBL" id="CM001217">
    <property type="protein sequence ID" value="AES59707.2"/>
    <property type="molecule type" value="Genomic_DNA"/>
</dbReference>
<sequence length="218" mass="24755">MEGIVRVKVTGMRDSLVLLLESEAGAVARVAKAHEMWWRGIFLSVKKWSPQCVAGKRRLWLKVFGIPLHVWDEELFKAIGNFFSEFLDFDEDIIGRRRLDFARINVRTSRRGLIDEEIRIRVMGAVHKLWVVEEFCGGEGWQRAVREKEFLVEVVGPEIGVSVEQKEGSRASFYVGMYKNEGLVDLGLKSQVRIGQVPFVQELSSGVQPVMETEACAA</sequence>
<name>G7I744_MEDTR</name>
<dbReference type="PaxDb" id="3880-AES59707"/>
<reference evidence="1 3" key="1">
    <citation type="journal article" date="2011" name="Nature">
        <title>The Medicago genome provides insight into the evolution of rhizobial symbioses.</title>
        <authorList>
            <person name="Young N.D."/>
            <person name="Debelle F."/>
            <person name="Oldroyd G.E."/>
            <person name="Geurts R."/>
            <person name="Cannon S.B."/>
            <person name="Udvardi M.K."/>
            <person name="Benedito V.A."/>
            <person name="Mayer K.F."/>
            <person name="Gouzy J."/>
            <person name="Schoof H."/>
            <person name="Van de Peer Y."/>
            <person name="Proost S."/>
            <person name="Cook D.R."/>
            <person name="Meyers B.C."/>
            <person name="Spannagl M."/>
            <person name="Cheung F."/>
            <person name="De Mita S."/>
            <person name="Krishnakumar V."/>
            <person name="Gundlach H."/>
            <person name="Zhou S."/>
            <person name="Mudge J."/>
            <person name="Bharti A.K."/>
            <person name="Murray J.D."/>
            <person name="Naoumkina M.A."/>
            <person name="Rosen B."/>
            <person name="Silverstein K.A."/>
            <person name="Tang H."/>
            <person name="Rombauts S."/>
            <person name="Zhao P.X."/>
            <person name="Zhou P."/>
            <person name="Barbe V."/>
            <person name="Bardou P."/>
            <person name="Bechner M."/>
            <person name="Bellec A."/>
            <person name="Berger A."/>
            <person name="Berges H."/>
            <person name="Bidwell S."/>
            <person name="Bisseling T."/>
            <person name="Choisne N."/>
            <person name="Couloux A."/>
            <person name="Denny R."/>
            <person name="Deshpande S."/>
            <person name="Dai X."/>
            <person name="Doyle J.J."/>
            <person name="Dudez A.M."/>
            <person name="Farmer A.D."/>
            <person name="Fouteau S."/>
            <person name="Franken C."/>
            <person name="Gibelin C."/>
            <person name="Gish J."/>
            <person name="Goldstein S."/>
            <person name="Gonzalez A.J."/>
            <person name="Green P.J."/>
            <person name="Hallab A."/>
            <person name="Hartog M."/>
            <person name="Hua A."/>
            <person name="Humphray S.J."/>
            <person name="Jeong D.H."/>
            <person name="Jing Y."/>
            <person name="Jocker A."/>
            <person name="Kenton S.M."/>
            <person name="Kim D.J."/>
            <person name="Klee K."/>
            <person name="Lai H."/>
            <person name="Lang C."/>
            <person name="Lin S."/>
            <person name="Macmil S.L."/>
            <person name="Magdelenat G."/>
            <person name="Matthews L."/>
            <person name="McCorrison J."/>
            <person name="Monaghan E.L."/>
            <person name="Mun J.H."/>
            <person name="Najar F.Z."/>
            <person name="Nicholson C."/>
            <person name="Noirot C."/>
            <person name="O'Bleness M."/>
            <person name="Paule C.R."/>
            <person name="Poulain J."/>
            <person name="Prion F."/>
            <person name="Qin B."/>
            <person name="Qu C."/>
            <person name="Retzel E.F."/>
            <person name="Riddle C."/>
            <person name="Sallet E."/>
            <person name="Samain S."/>
            <person name="Samson N."/>
            <person name="Sanders I."/>
            <person name="Saurat O."/>
            <person name="Scarpelli C."/>
            <person name="Schiex T."/>
            <person name="Segurens B."/>
            <person name="Severin A.J."/>
            <person name="Sherrier D.J."/>
            <person name="Shi R."/>
            <person name="Sims S."/>
            <person name="Singer S.R."/>
            <person name="Sinharoy S."/>
            <person name="Sterck L."/>
            <person name="Viollet A."/>
            <person name="Wang B.B."/>
            <person name="Wang K."/>
            <person name="Wang M."/>
            <person name="Wang X."/>
            <person name="Warfsmann J."/>
            <person name="Weissenbach J."/>
            <person name="White D.D."/>
            <person name="White J.D."/>
            <person name="Wiley G.B."/>
            <person name="Wincker P."/>
            <person name="Xing Y."/>
            <person name="Yang L."/>
            <person name="Yao Z."/>
            <person name="Ying F."/>
            <person name="Zhai J."/>
            <person name="Zhou L."/>
            <person name="Zuber A."/>
            <person name="Denarie J."/>
            <person name="Dixon R.A."/>
            <person name="May G.D."/>
            <person name="Schwartz D.C."/>
            <person name="Rogers J."/>
            <person name="Quetier F."/>
            <person name="Town C.D."/>
            <person name="Roe B.A."/>
        </authorList>
    </citation>
    <scope>NUCLEOTIDE SEQUENCE [LARGE SCALE GENOMIC DNA]</scope>
    <source>
        <strain evidence="1">A17</strain>
        <strain evidence="2 3">cv. Jemalong A17</strain>
    </source>
</reference>
<evidence type="ECO:0000313" key="2">
    <source>
        <dbReference type="EnsemblPlants" id="AES59707"/>
    </source>
</evidence>
<evidence type="ECO:0000313" key="3">
    <source>
        <dbReference type="Proteomes" id="UP000002051"/>
    </source>
</evidence>
<dbReference type="EnsemblPlants" id="AES59707">
    <property type="protein sequence ID" value="AES59707"/>
    <property type="gene ID" value="MTR_1g024800"/>
</dbReference>
<dbReference type="PANTHER" id="PTHR34427">
    <property type="entry name" value="DUF4283 DOMAIN PROTEIN"/>
    <property type="match status" value="1"/>
</dbReference>
<dbReference type="PANTHER" id="PTHR34427:SF5">
    <property type="entry name" value="DUF4283 DOMAIN-CONTAINING PROTEIN"/>
    <property type="match status" value="1"/>
</dbReference>
<reference evidence="1 3" key="2">
    <citation type="journal article" date="2014" name="BMC Genomics">
        <title>An improved genome release (version Mt4.0) for the model legume Medicago truncatula.</title>
        <authorList>
            <person name="Tang H."/>
            <person name="Krishnakumar V."/>
            <person name="Bidwell S."/>
            <person name="Rosen B."/>
            <person name="Chan A."/>
            <person name="Zhou S."/>
            <person name="Gentzbittel L."/>
            <person name="Childs K.L."/>
            <person name="Yandell M."/>
            <person name="Gundlach H."/>
            <person name="Mayer K.F."/>
            <person name="Schwartz D.C."/>
            <person name="Town C.D."/>
        </authorList>
    </citation>
    <scope>GENOME REANNOTATION</scope>
    <source>
        <strain evidence="2 3">cv. Jemalong A17</strain>
    </source>
</reference>
<dbReference type="HOGENOM" id="CLU_1268570_0_0_1"/>
<accession>A0A0C3UKS0</accession>
<organism evidence="1 3">
    <name type="scientific">Medicago truncatula</name>
    <name type="common">Barrel medic</name>
    <name type="synonym">Medicago tribuloides</name>
    <dbReference type="NCBI Taxonomy" id="3880"/>
    <lineage>
        <taxon>Eukaryota</taxon>
        <taxon>Viridiplantae</taxon>
        <taxon>Streptophyta</taxon>
        <taxon>Embryophyta</taxon>
        <taxon>Tracheophyta</taxon>
        <taxon>Spermatophyta</taxon>
        <taxon>Magnoliopsida</taxon>
        <taxon>eudicotyledons</taxon>
        <taxon>Gunneridae</taxon>
        <taxon>Pentapetalae</taxon>
        <taxon>rosids</taxon>
        <taxon>fabids</taxon>
        <taxon>Fabales</taxon>
        <taxon>Fabaceae</taxon>
        <taxon>Papilionoideae</taxon>
        <taxon>50 kb inversion clade</taxon>
        <taxon>NPAAA clade</taxon>
        <taxon>Hologalegina</taxon>
        <taxon>IRL clade</taxon>
        <taxon>Trifolieae</taxon>
        <taxon>Medicago</taxon>
    </lineage>
</organism>
<accession>G7I744</accession>
<reference evidence="2" key="3">
    <citation type="submission" date="2015-04" db="UniProtKB">
        <authorList>
            <consortium name="EnsemblPlants"/>
        </authorList>
    </citation>
    <scope>IDENTIFICATION</scope>
    <source>
        <strain evidence="2">cv. Jemalong A17</strain>
    </source>
</reference>
<proteinExistence type="predicted"/>